<sequence>MLTEMTTVYRKSIALFTFVDSKAPTYLSTQDGKTAEQLAKLCHVSVDRFHRLLNYMQSLGVLLEKDDKFYLTEQCSSLSDPNSLETLHIKFELNPICWSSWTKYNASLNEENDKSSFEIHYHEKFFDYLGHEQNKVLKNTFDNLMSKVTNIMNEDIIKHIPLHNISSVIDVGGGKGALAKEIKKNHPNINCAVMDQYDFSQQESEGITFINGNFFSAIPAGYDAYCMKNVLHNWPDEKVVDILKNCYQAMHKDSTLYIIDMIKERNNAEAESFDLYMDVLLLGKERYQSEFEALAKQTGFTITNMYKMSISKTGAPPHVIEIRK</sequence>
<feature type="domain" description="O-methyltransferase C-terminal" evidence="5">
    <location>
        <begin position="101"/>
        <end position="300"/>
    </location>
</feature>
<dbReference type="RefSeq" id="WP_051870663.1">
    <property type="nucleotide sequence ID" value="NZ_CAWLWN010000202.1"/>
</dbReference>
<keyword evidence="1 6" id="KW-0489">Methyltransferase</keyword>
<comment type="caution">
    <text evidence="6">The sequence shown here is derived from an EMBL/GenBank/DDBJ whole genome shotgun (WGS) entry which is preliminary data.</text>
</comment>
<dbReference type="Proteomes" id="UP000028511">
    <property type="component" value="Unassembled WGS sequence"/>
</dbReference>
<dbReference type="Gene3D" id="1.10.10.10">
    <property type="entry name" value="Winged helix-like DNA-binding domain superfamily/Winged helix DNA-binding domain"/>
    <property type="match status" value="1"/>
</dbReference>
<dbReference type="SUPFAM" id="SSF46785">
    <property type="entry name" value="Winged helix' DNA-binding domain"/>
    <property type="match status" value="1"/>
</dbReference>
<feature type="active site" description="Proton acceptor" evidence="4">
    <location>
        <position position="232"/>
    </location>
</feature>
<dbReference type="InterPro" id="IPR036388">
    <property type="entry name" value="WH-like_DNA-bd_sf"/>
</dbReference>
<evidence type="ECO:0000313" key="6">
    <source>
        <dbReference type="EMBL" id="CDG96889.1"/>
    </source>
</evidence>
<dbReference type="GO" id="GO:0008171">
    <property type="term" value="F:O-methyltransferase activity"/>
    <property type="evidence" value="ECO:0007669"/>
    <property type="project" value="InterPro"/>
</dbReference>
<evidence type="ECO:0000256" key="3">
    <source>
        <dbReference type="ARBA" id="ARBA00022691"/>
    </source>
</evidence>
<name>A0A077NDA9_XENBV</name>
<dbReference type="EC" id="2.1.1.38" evidence="6"/>
<evidence type="ECO:0000256" key="4">
    <source>
        <dbReference type="PIRSR" id="PIRSR005739-1"/>
    </source>
</evidence>
<accession>A0A077NDA9</accession>
<evidence type="ECO:0000256" key="2">
    <source>
        <dbReference type="ARBA" id="ARBA00022679"/>
    </source>
</evidence>
<gene>
    <name evidence="6" type="ORF">XBP1_2360034</name>
</gene>
<evidence type="ECO:0000256" key="1">
    <source>
        <dbReference type="ARBA" id="ARBA00022603"/>
    </source>
</evidence>
<dbReference type="PIRSF" id="PIRSF005739">
    <property type="entry name" value="O-mtase"/>
    <property type="match status" value="1"/>
</dbReference>
<dbReference type="GO" id="GO:0030739">
    <property type="term" value="F:O-demethylpuromycin O-methyltransferase activity"/>
    <property type="evidence" value="ECO:0007669"/>
    <property type="project" value="UniProtKB-EC"/>
</dbReference>
<dbReference type="Pfam" id="PF00891">
    <property type="entry name" value="Methyltransf_2"/>
    <property type="match status" value="1"/>
</dbReference>
<dbReference type="InterPro" id="IPR001077">
    <property type="entry name" value="COMT_C"/>
</dbReference>
<dbReference type="SUPFAM" id="SSF53335">
    <property type="entry name" value="S-adenosyl-L-methionine-dependent methyltransferases"/>
    <property type="match status" value="1"/>
</dbReference>
<dbReference type="InterPro" id="IPR029063">
    <property type="entry name" value="SAM-dependent_MTases_sf"/>
</dbReference>
<proteinExistence type="predicted"/>
<dbReference type="PROSITE" id="PS51683">
    <property type="entry name" value="SAM_OMT_II"/>
    <property type="match status" value="1"/>
</dbReference>
<keyword evidence="2 6" id="KW-0808">Transferase</keyword>
<dbReference type="InterPro" id="IPR016461">
    <property type="entry name" value="COMT-like"/>
</dbReference>
<dbReference type="PANTHER" id="PTHR43712">
    <property type="entry name" value="PUTATIVE (AFU_ORTHOLOGUE AFUA_4G14580)-RELATED"/>
    <property type="match status" value="1"/>
</dbReference>
<dbReference type="AlphaFoldDB" id="A0A077NDA9"/>
<dbReference type="EMBL" id="CBSW010000153">
    <property type="protein sequence ID" value="CDG96889.1"/>
    <property type="molecule type" value="Genomic_DNA"/>
</dbReference>
<dbReference type="Gene3D" id="3.40.50.150">
    <property type="entry name" value="Vaccinia Virus protein VP39"/>
    <property type="match status" value="1"/>
</dbReference>
<dbReference type="GO" id="GO:0032259">
    <property type="term" value="P:methylation"/>
    <property type="evidence" value="ECO:0007669"/>
    <property type="project" value="UniProtKB-KW"/>
</dbReference>
<dbReference type="InterPro" id="IPR036390">
    <property type="entry name" value="WH_DNA-bd_sf"/>
</dbReference>
<keyword evidence="3" id="KW-0949">S-adenosyl-L-methionine</keyword>
<reference evidence="6" key="1">
    <citation type="submission" date="2013-07" db="EMBL/GenBank/DDBJ databases">
        <title>Sub-species coevolution in mutualistic symbiosis.</title>
        <authorList>
            <person name="Murfin K."/>
            <person name="Klassen J."/>
            <person name="Lee M."/>
            <person name="Forst S."/>
            <person name="Stock P."/>
            <person name="Goodrich-Blair H."/>
        </authorList>
    </citation>
    <scope>NUCLEOTIDE SEQUENCE [LARGE SCALE GENOMIC DNA]</scope>
    <source>
        <strain evidence="6">Puntauvense</strain>
    </source>
</reference>
<organism evidence="6">
    <name type="scientific">Xenorhabdus bovienii str. puntauvense</name>
    <dbReference type="NCBI Taxonomy" id="1398201"/>
    <lineage>
        <taxon>Bacteria</taxon>
        <taxon>Pseudomonadati</taxon>
        <taxon>Pseudomonadota</taxon>
        <taxon>Gammaproteobacteria</taxon>
        <taxon>Enterobacterales</taxon>
        <taxon>Morganellaceae</taxon>
        <taxon>Xenorhabdus</taxon>
    </lineage>
</organism>
<dbReference type="HOGENOM" id="CLU_005533_12_0_6"/>
<protein>
    <submittedName>
        <fullName evidence="6">Putative O-demethylpuromycin O-methyltransferase</fullName>
        <ecNumber evidence="6">2.1.1.38</ecNumber>
    </submittedName>
</protein>
<evidence type="ECO:0000259" key="5">
    <source>
        <dbReference type="Pfam" id="PF00891"/>
    </source>
</evidence>
<dbReference type="PANTHER" id="PTHR43712:SF2">
    <property type="entry name" value="O-METHYLTRANSFERASE CICE"/>
    <property type="match status" value="1"/>
</dbReference>